<protein>
    <recommendedName>
        <fullName evidence="4">Conjugal transfer protein TraF</fullName>
    </recommendedName>
</protein>
<feature type="chain" id="PRO_5042847295" description="Conjugal transfer protein TraF" evidence="1">
    <location>
        <begin position="19"/>
        <end position="428"/>
    </location>
</feature>
<gene>
    <name evidence="2" type="ORF">MARGE09_P0906</name>
</gene>
<dbReference type="InterPro" id="IPR032811">
    <property type="entry name" value="Put_conjugal_transfer"/>
</dbReference>
<evidence type="ECO:0000313" key="3">
    <source>
        <dbReference type="Proteomes" id="UP001320119"/>
    </source>
</evidence>
<dbReference type="Proteomes" id="UP001320119">
    <property type="component" value="Chromosome"/>
</dbReference>
<dbReference type="AlphaFoldDB" id="A0AAN2BJ99"/>
<dbReference type="EMBL" id="AP023086">
    <property type="protein sequence ID" value="BCD96706.1"/>
    <property type="molecule type" value="Genomic_DNA"/>
</dbReference>
<proteinExistence type="predicted"/>
<organism evidence="2 3">
    <name type="scientific">Marinagarivorans cellulosilyticus</name>
    <dbReference type="NCBI Taxonomy" id="2721545"/>
    <lineage>
        <taxon>Bacteria</taxon>
        <taxon>Pseudomonadati</taxon>
        <taxon>Pseudomonadota</taxon>
        <taxon>Gammaproteobacteria</taxon>
        <taxon>Cellvibrionales</taxon>
        <taxon>Cellvibrionaceae</taxon>
        <taxon>Marinagarivorans</taxon>
    </lineage>
</organism>
<sequence>MKLALPLLLSFISSSAIAGSFGTYDPRSQAMAGTAVAIGSVGMAAGHNPALLGLFDQDEDKSRNGHYYLPYAVANVSQVAIDSLQLIEDELDIAFDSALDNYNNNPQQDNAAAASIAAQNLENGLTSIANKDFSFSAFIPLIAVSEPSKKGGGGFYLGSRIEGGGRSYVPDEDIELFDDYVEALDNVANGGYWRDVHPELFNADEDYVDFAPPPLNDPYDQIESSADLRGLIINEAAVAGALGYDFDRMRVAVGVTPKAMQVRVFDESREVSKDSLEVENSSKPHLMFNADIGVAIEFDSGVRLAYVGKDLFSRSFTSSTGAIIELNTKHRMGLAYLTPKWEIGMDYDMQVNVPTANEQAGQFLSLGGEYRIFQRYALRAGYRYDTDNQLPAATSIGVGAHWGPVYLNASYLRSAEEQGGGLQLGFAF</sequence>
<accession>A0AAN2BJ99</accession>
<evidence type="ECO:0008006" key="4">
    <source>
        <dbReference type="Google" id="ProtNLM"/>
    </source>
</evidence>
<evidence type="ECO:0000256" key="1">
    <source>
        <dbReference type="SAM" id="SignalP"/>
    </source>
</evidence>
<keyword evidence="3" id="KW-1185">Reference proteome</keyword>
<feature type="signal peptide" evidence="1">
    <location>
        <begin position="1"/>
        <end position="18"/>
    </location>
</feature>
<evidence type="ECO:0000313" key="2">
    <source>
        <dbReference type="EMBL" id="BCD96706.1"/>
    </source>
</evidence>
<reference evidence="2 3" key="1">
    <citation type="journal article" date="2022" name="IScience">
        <title>An ultrasensitive nanofiber-based assay for enzymatic hydrolysis and deep-sea microbial degradation of cellulose.</title>
        <authorList>
            <person name="Tsudome M."/>
            <person name="Tachioka M."/>
            <person name="Miyazaki M."/>
            <person name="Uchimura K."/>
            <person name="Tsuda M."/>
            <person name="Takaki Y."/>
            <person name="Deguchi S."/>
        </authorList>
    </citation>
    <scope>NUCLEOTIDE SEQUENCE [LARGE SCALE GENOMIC DNA]</scope>
    <source>
        <strain evidence="2 3">GE09</strain>
    </source>
</reference>
<dbReference type="Gene3D" id="2.40.160.60">
    <property type="entry name" value="Outer membrane protein transport protein (OMPP1/FadL/TodX)"/>
    <property type="match status" value="1"/>
</dbReference>
<dbReference type="Pfam" id="PF13729">
    <property type="entry name" value="TraF_2"/>
    <property type="match status" value="1"/>
</dbReference>
<dbReference type="KEGG" id="marq:MARGE09_P0906"/>
<keyword evidence="1" id="KW-0732">Signal</keyword>
<name>A0AAN2BJ99_9GAMM</name>
<dbReference type="RefSeq" id="WP_236986197.1">
    <property type="nucleotide sequence ID" value="NZ_AP023086.1"/>
</dbReference>